<sequence length="227" mass="26167">MKNEIQPYLVSSPTIDYDHPLVADFARKHAACSREPREQAVKLYLAVRDTIRYDPYLLDLSVEGLRASTTLKLGRGWCVAKAILLAACCRYHGIPARLGYADVRNHLSTARMREQMKTDVFYWHGYTSIYLDGKWIKATPAFNIELCEKFRLRALEFDGMNDSIYHPFDLDGNRHMDYLRYRGEFADVPIDLIIETFRREYGAGDTAVEALKGSDFDQDVDRETHGE</sequence>
<evidence type="ECO:0000313" key="2">
    <source>
        <dbReference type="EMBL" id="VFU18720.1"/>
    </source>
</evidence>
<organism evidence="2">
    <name type="scientific">anaerobic digester metagenome</name>
    <dbReference type="NCBI Taxonomy" id="1263854"/>
    <lineage>
        <taxon>unclassified sequences</taxon>
        <taxon>metagenomes</taxon>
        <taxon>ecological metagenomes</taxon>
    </lineage>
</organism>
<evidence type="ECO:0000259" key="1">
    <source>
        <dbReference type="Pfam" id="PF01841"/>
    </source>
</evidence>
<dbReference type="Pfam" id="PF01841">
    <property type="entry name" value="Transglut_core"/>
    <property type="match status" value="1"/>
</dbReference>
<name>A0A485M5K9_9ZZZZ</name>
<dbReference type="InterPro" id="IPR038765">
    <property type="entry name" value="Papain-like_cys_pep_sf"/>
</dbReference>
<dbReference type="SUPFAM" id="SSF54001">
    <property type="entry name" value="Cysteine proteinases"/>
    <property type="match status" value="1"/>
</dbReference>
<dbReference type="AlphaFoldDB" id="A0A485M5K9"/>
<gene>
    <name evidence="2" type="ORF">SCFA_890048</name>
</gene>
<dbReference type="Gene3D" id="3.10.620.30">
    <property type="match status" value="1"/>
</dbReference>
<accession>A0A485M5K9</accession>
<feature type="domain" description="Transglutaminase-like" evidence="1">
    <location>
        <begin position="26"/>
        <end position="140"/>
    </location>
</feature>
<reference evidence="2" key="1">
    <citation type="submission" date="2019-03" db="EMBL/GenBank/DDBJ databases">
        <authorList>
            <person name="Hao L."/>
        </authorList>
    </citation>
    <scope>NUCLEOTIDE SEQUENCE</scope>
</reference>
<dbReference type="EMBL" id="CAADRM010000157">
    <property type="protein sequence ID" value="VFU18720.1"/>
    <property type="molecule type" value="Genomic_DNA"/>
</dbReference>
<proteinExistence type="predicted"/>
<dbReference type="PANTHER" id="PTHR33490">
    <property type="entry name" value="BLR5614 PROTEIN-RELATED"/>
    <property type="match status" value="1"/>
</dbReference>
<dbReference type="PANTHER" id="PTHR33490:SF3">
    <property type="entry name" value="CONSERVED INTEGRAL MEMBRANE PROTEIN"/>
    <property type="match status" value="1"/>
</dbReference>
<protein>
    <submittedName>
        <fullName evidence="2">Transglutaminase-like superfamily protein</fullName>
    </submittedName>
</protein>
<dbReference type="InterPro" id="IPR002931">
    <property type="entry name" value="Transglutaminase-like"/>
</dbReference>